<dbReference type="AlphaFoldDB" id="A0A849SM98"/>
<dbReference type="NCBIfam" id="TIGR02669">
    <property type="entry name" value="SpoIID_LytB"/>
    <property type="match status" value="1"/>
</dbReference>
<protein>
    <submittedName>
        <fullName evidence="2">SpoIID/LytB domain-containing protein</fullName>
    </submittedName>
</protein>
<feature type="domain" description="Sporulation stage II protein D amidase enhancer LytB N-terminal" evidence="1">
    <location>
        <begin position="115"/>
        <end position="204"/>
    </location>
</feature>
<dbReference type="Proteomes" id="UP000580839">
    <property type="component" value="Unassembled WGS sequence"/>
</dbReference>
<dbReference type="GO" id="GO:0030435">
    <property type="term" value="P:sporulation resulting in formation of a cellular spore"/>
    <property type="evidence" value="ECO:0007669"/>
    <property type="project" value="InterPro"/>
</dbReference>
<accession>A0A849SM98</accession>
<dbReference type="Pfam" id="PF08486">
    <property type="entry name" value="SpoIID"/>
    <property type="match status" value="1"/>
</dbReference>
<feature type="non-terminal residue" evidence="2">
    <location>
        <position position="1"/>
    </location>
</feature>
<gene>
    <name evidence="2" type="ORF">HOP12_12135</name>
</gene>
<proteinExistence type="predicted"/>
<sequence>PRPAPEPLPIPVPGEPSLTIGLAWDLDSLTLDPLGEADIDGRESVVLPERGWVRAEVRAGGVRLDLIGAEPRTRPMAAGETLWVRPRANADGEAGLTRWKGRTWRGDLKLFRNARGKLTLATRVPLETYLLGVLPYEIGPLADSLLEAGRAQAIAARSFTLYYLGRRGIEGFDLFGTVEDQVYGAVDGEKPLATRCVSTTSGQVAESEGEPVRANYSSTCGGISAEVWEAWPEPARRYLTSHLDRGTGADYCSASPHYRWREEWTAAEFLENLRRFGPGHAIRLPSGGLGRLLDVRVHSRSTSGRVWRLDIVTSRGRIEIPAHSLRMVLRRGGKPGSILRSTLIKLDVRRDPATRRALAVVVSGAGNGHGVGLCQTGALGMARLGIAGENILRHYYPGSAIRKRY</sequence>
<comment type="caution">
    <text evidence="2">The sequence shown here is derived from an EMBL/GenBank/DDBJ whole genome shotgun (WGS) entry which is preliminary data.</text>
</comment>
<dbReference type="InterPro" id="IPR013693">
    <property type="entry name" value="SpoIID/LytB_N"/>
</dbReference>
<evidence type="ECO:0000259" key="1">
    <source>
        <dbReference type="Pfam" id="PF08486"/>
    </source>
</evidence>
<evidence type="ECO:0000313" key="3">
    <source>
        <dbReference type="Proteomes" id="UP000580839"/>
    </source>
</evidence>
<dbReference type="EMBL" id="JABFRW010000154">
    <property type="protein sequence ID" value="NOT34903.1"/>
    <property type="molecule type" value="Genomic_DNA"/>
</dbReference>
<evidence type="ECO:0000313" key="2">
    <source>
        <dbReference type="EMBL" id="NOT34903.1"/>
    </source>
</evidence>
<dbReference type="InterPro" id="IPR013486">
    <property type="entry name" value="SpoIID/LytB"/>
</dbReference>
<reference evidence="2 3" key="1">
    <citation type="submission" date="2020-04" db="EMBL/GenBank/DDBJ databases">
        <title>Metagenomic profiling of ammonia- and methane-oxidizing microorganisms in a Dutch drinking water treatment plant.</title>
        <authorList>
            <person name="Poghosyan L."/>
            <person name="Leucker S."/>
        </authorList>
    </citation>
    <scope>NUCLEOTIDE SEQUENCE [LARGE SCALE GENOMIC DNA]</scope>
    <source>
        <strain evidence="2">S-RSF-IL-03</strain>
    </source>
</reference>
<name>A0A849SM98_UNCEI</name>
<organism evidence="2 3">
    <name type="scientific">Eiseniibacteriota bacterium</name>
    <dbReference type="NCBI Taxonomy" id="2212470"/>
    <lineage>
        <taxon>Bacteria</taxon>
        <taxon>Candidatus Eiseniibacteriota</taxon>
    </lineage>
</organism>